<comment type="subunit">
    <text evidence="6">Homodimer.</text>
</comment>
<protein>
    <recommendedName>
        <fullName evidence="6">Iron-sulfur cluster carrier protein</fullName>
    </recommendedName>
</protein>
<evidence type="ECO:0000313" key="7">
    <source>
        <dbReference type="EMBL" id="SHL23074.1"/>
    </source>
</evidence>
<comment type="similarity">
    <text evidence="6">Belongs to the Mrp/NBP35 ATP-binding proteins family.</text>
</comment>
<dbReference type="Gene3D" id="3.40.50.300">
    <property type="entry name" value="P-loop containing nucleotide triphosphate hydrolases"/>
    <property type="match status" value="1"/>
</dbReference>
<dbReference type="CDD" id="cd02037">
    <property type="entry name" value="Mrp_NBP35"/>
    <property type="match status" value="1"/>
</dbReference>
<dbReference type="GO" id="GO:0016226">
    <property type="term" value="P:iron-sulfur cluster assembly"/>
    <property type="evidence" value="ECO:0007669"/>
    <property type="project" value="InterPro"/>
</dbReference>
<dbReference type="STRING" id="1121393.SAMN02745216_04859"/>
<gene>
    <name evidence="7" type="ORF">SAMN02745216_04859</name>
</gene>
<dbReference type="AlphaFoldDB" id="A0A1M6YXM6"/>
<keyword evidence="5 6" id="KW-0411">Iron-sulfur</keyword>
<dbReference type="GO" id="GO:0005829">
    <property type="term" value="C:cytosol"/>
    <property type="evidence" value="ECO:0007669"/>
    <property type="project" value="TreeGrafter"/>
</dbReference>
<dbReference type="Proteomes" id="UP000183994">
    <property type="component" value="Unassembled WGS sequence"/>
</dbReference>
<evidence type="ECO:0000256" key="3">
    <source>
        <dbReference type="ARBA" id="ARBA00022840"/>
    </source>
</evidence>
<feature type="binding site" evidence="6">
    <location>
        <begin position="44"/>
        <end position="51"/>
    </location>
    <ligand>
        <name>ATP</name>
        <dbReference type="ChEBI" id="CHEBI:30616"/>
    </ligand>
</feature>
<dbReference type="InterPro" id="IPR033756">
    <property type="entry name" value="YlxH/NBP35"/>
</dbReference>
<dbReference type="PANTHER" id="PTHR23264">
    <property type="entry name" value="NUCLEOTIDE-BINDING PROTEIN NBP35 YEAST -RELATED"/>
    <property type="match status" value="1"/>
</dbReference>
<dbReference type="GO" id="GO:0051536">
    <property type="term" value="F:iron-sulfur cluster binding"/>
    <property type="evidence" value="ECO:0007669"/>
    <property type="project" value="UniProtKB-UniRule"/>
</dbReference>
<evidence type="ECO:0000256" key="4">
    <source>
        <dbReference type="ARBA" id="ARBA00023004"/>
    </source>
</evidence>
<dbReference type="InterPro" id="IPR027417">
    <property type="entry name" value="P-loop_NTPase"/>
</dbReference>
<proteinExistence type="inferred from homology"/>
<evidence type="ECO:0000313" key="8">
    <source>
        <dbReference type="Proteomes" id="UP000183994"/>
    </source>
</evidence>
<dbReference type="EMBL" id="FQZU01000054">
    <property type="protein sequence ID" value="SHL23074.1"/>
    <property type="molecule type" value="Genomic_DNA"/>
</dbReference>
<dbReference type="GO" id="GO:0016887">
    <property type="term" value="F:ATP hydrolysis activity"/>
    <property type="evidence" value="ECO:0007669"/>
    <property type="project" value="UniProtKB-UniRule"/>
</dbReference>
<keyword evidence="3 6" id="KW-0067">ATP-binding</keyword>
<keyword evidence="2 6" id="KW-0547">Nucleotide-binding</keyword>
<organism evidence="7 8">
    <name type="scientific">Desulfatibacillum alkenivorans DSM 16219</name>
    <dbReference type="NCBI Taxonomy" id="1121393"/>
    <lineage>
        <taxon>Bacteria</taxon>
        <taxon>Pseudomonadati</taxon>
        <taxon>Thermodesulfobacteriota</taxon>
        <taxon>Desulfobacteria</taxon>
        <taxon>Desulfobacterales</taxon>
        <taxon>Desulfatibacillaceae</taxon>
        <taxon>Desulfatibacillum</taxon>
    </lineage>
</organism>
<accession>A0A1M6YXM6</accession>
<reference evidence="8" key="1">
    <citation type="submission" date="2016-11" db="EMBL/GenBank/DDBJ databases">
        <authorList>
            <person name="Varghese N."/>
            <person name="Submissions S."/>
        </authorList>
    </citation>
    <scope>NUCLEOTIDE SEQUENCE [LARGE SCALE GENOMIC DNA]</scope>
    <source>
        <strain evidence="8">DSM 16219</strain>
    </source>
</reference>
<keyword evidence="6" id="KW-0378">Hydrolase</keyword>
<keyword evidence="4 6" id="KW-0408">Iron</keyword>
<dbReference type="PANTHER" id="PTHR23264:SF19">
    <property type="entry name" value="CYTOSOLIC FE-S CLUSTER ASSEMBLY FACTOR NUBP2"/>
    <property type="match status" value="1"/>
</dbReference>
<dbReference type="OrthoDB" id="9809679at2"/>
<comment type="function">
    <text evidence="6">Binds and transfers iron-sulfur (Fe-S) clusters to target apoproteins. Can hydrolyze ATP.</text>
</comment>
<keyword evidence="1 6" id="KW-0479">Metal-binding</keyword>
<dbReference type="GO" id="GO:0046872">
    <property type="term" value="F:metal ion binding"/>
    <property type="evidence" value="ECO:0007669"/>
    <property type="project" value="UniProtKB-KW"/>
</dbReference>
<dbReference type="GO" id="GO:0140663">
    <property type="term" value="F:ATP-dependent FeS chaperone activity"/>
    <property type="evidence" value="ECO:0007669"/>
    <property type="project" value="InterPro"/>
</dbReference>
<name>A0A1M6YXM6_9BACT</name>
<dbReference type="RefSeq" id="WP_073478840.1">
    <property type="nucleotide sequence ID" value="NZ_FQZU01000054.1"/>
</dbReference>
<dbReference type="InterPro" id="IPR019591">
    <property type="entry name" value="Mrp/NBP35_ATP-bd"/>
</dbReference>
<evidence type="ECO:0000256" key="1">
    <source>
        <dbReference type="ARBA" id="ARBA00022723"/>
    </source>
</evidence>
<dbReference type="FunFam" id="3.40.50.300:FF:001119">
    <property type="entry name" value="Iron-sulfur cluster carrier protein"/>
    <property type="match status" value="1"/>
</dbReference>
<dbReference type="Pfam" id="PF10609">
    <property type="entry name" value="ParA"/>
    <property type="match status" value="1"/>
</dbReference>
<dbReference type="SUPFAM" id="SSF52540">
    <property type="entry name" value="P-loop containing nucleoside triphosphate hydrolases"/>
    <property type="match status" value="1"/>
</dbReference>
<evidence type="ECO:0000256" key="6">
    <source>
        <dbReference type="HAMAP-Rule" id="MF_02040"/>
    </source>
</evidence>
<evidence type="ECO:0000256" key="2">
    <source>
        <dbReference type="ARBA" id="ARBA00022741"/>
    </source>
</evidence>
<sequence length="284" mass="29951">MSDQCSSGGCSGSQGGGNMAHNMQDKIIESSLAKIKNKILVMSGKGGVGKSSVAANIAAGLAKRGKKVGLMDVDLHGPSIAKMMGINGMLDVTPDNFIMPWSYDKNLKVVSMQALMPEKDHAVIWRGPAKTGVIRQFIADVYWEDLDAMVIDSPPGTGDEPLTVAQVVPDAMAVIVATPQEVALADVRKSISFCSTVNMKILGLVENMGGFKCPHCGEAIDIFPTGNAKITAQQMNIPFLGSLPFDPDVVKACDNGTPIINLNAKSPFSVAMGEILDGIEAKCK</sequence>
<keyword evidence="8" id="KW-1185">Reference proteome</keyword>
<evidence type="ECO:0000256" key="5">
    <source>
        <dbReference type="ARBA" id="ARBA00023014"/>
    </source>
</evidence>
<dbReference type="GO" id="GO:0005524">
    <property type="term" value="F:ATP binding"/>
    <property type="evidence" value="ECO:0007669"/>
    <property type="project" value="UniProtKB-UniRule"/>
</dbReference>
<dbReference type="HAMAP" id="MF_02040">
    <property type="entry name" value="Mrp_NBP35"/>
    <property type="match status" value="1"/>
</dbReference>